<accession>C0BB95</accession>
<dbReference type="CDD" id="cd00371">
    <property type="entry name" value="HMA"/>
    <property type="match status" value="1"/>
</dbReference>
<dbReference type="SUPFAM" id="SSF55008">
    <property type="entry name" value="HMA, heavy metal-associated domain"/>
    <property type="match status" value="1"/>
</dbReference>
<proteinExistence type="predicted"/>
<dbReference type="PROSITE" id="PS01047">
    <property type="entry name" value="HMA_1"/>
    <property type="match status" value="1"/>
</dbReference>
<keyword evidence="1" id="KW-0479">Metal-binding</keyword>
<dbReference type="FunFam" id="3.30.70.100:FF:000001">
    <property type="entry name" value="ATPase copper transporting beta"/>
    <property type="match status" value="1"/>
</dbReference>
<dbReference type="GO" id="GO:0046872">
    <property type="term" value="F:metal ion binding"/>
    <property type="evidence" value="ECO:0007669"/>
    <property type="project" value="UniProtKB-KW"/>
</dbReference>
<dbReference type="EMBL" id="ABVR01000041">
    <property type="protein sequence ID" value="EEG89369.1"/>
    <property type="molecule type" value="Genomic_DNA"/>
</dbReference>
<sequence length="126" mass="13776">MRNKMVDAIIVLIVIVLLIFALKGTLKHFKGESPCCGGGSGLIKTEIEEKVLDHPAIDKKTVKISGMHCEHCVKSVTEAIDKIEGASAKVNLKKEEAVVSYDREIDDDDLKKAVEEAGFKVVDIRA</sequence>
<dbReference type="Pfam" id="PF00403">
    <property type="entry name" value="HMA"/>
    <property type="match status" value="1"/>
</dbReference>
<organism evidence="3 4">
    <name type="scientific">Coprococcus comes ATCC 27758</name>
    <dbReference type="NCBI Taxonomy" id="470146"/>
    <lineage>
        <taxon>Bacteria</taxon>
        <taxon>Bacillati</taxon>
        <taxon>Bacillota</taxon>
        <taxon>Clostridia</taxon>
        <taxon>Lachnospirales</taxon>
        <taxon>Lachnospiraceae</taxon>
        <taxon>Coprococcus</taxon>
    </lineage>
</organism>
<dbReference type="InterPro" id="IPR017969">
    <property type="entry name" value="Heavy-metal-associated_CS"/>
</dbReference>
<dbReference type="InterPro" id="IPR036163">
    <property type="entry name" value="HMA_dom_sf"/>
</dbReference>
<evidence type="ECO:0000256" key="1">
    <source>
        <dbReference type="ARBA" id="ARBA00022723"/>
    </source>
</evidence>
<name>C0BB95_9FIRM</name>
<evidence type="ECO:0000313" key="4">
    <source>
        <dbReference type="Proteomes" id="UP000003793"/>
    </source>
</evidence>
<evidence type="ECO:0000259" key="2">
    <source>
        <dbReference type="PROSITE" id="PS50846"/>
    </source>
</evidence>
<feature type="domain" description="HMA" evidence="2">
    <location>
        <begin position="58"/>
        <end position="122"/>
    </location>
</feature>
<gene>
    <name evidence="3" type="ORF">COPCOM_02351</name>
</gene>
<dbReference type="AlphaFoldDB" id="C0BB95"/>
<reference evidence="3 4" key="1">
    <citation type="submission" date="2009-02" db="EMBL/GenBank/DDBJ databases">
        <authorList>
            <person name="Fulton L."/>
            <person name="Clifton S."/>
            <person name="Fulton B."/>
            <person name="Xu J."/>
            <person name="Minx P."/>
            <person name="Pepin K.H."/>
            <person name="Johnson M."/>
            <person name="Bhonagiri V."/>
            <person name="Nash W.E."/>
            <person name="Mardis E.R."/>
            <person name="Wilson R.K."/>
        </authorList>
    </citation>
    <scope>NUCLEOTIDE SEQUENCE [LARGE SCALE GENOMIC DNA]</scope>
    <source>
        <strain evidence="3 4">ATCC 27758</strain>
    </source>
</reference>
<comment type="caution">
    <text evidence="3">The sequence shown here is derived from an EMBL/GenBank/DDBJ whole genome shotgun (WGS) entry which is preliminary data.</text>
</comment>
<dbReference type="PROSITE" id="PS50846">
    <property type="entry name" value="HMA_2"/>
    <property type="match status" value="1"/>
</dbReference>
<evidence type="ECO:0000313" key="3">
    <source>
        <dbReference type="EMBL" id="EEG89369.1"/>
    </source>
</evidence>
<reference evidence="3 4" key="2">
    <citation type="submission" date="2009-03" db="EMBL/GenBank/DDBJ databases">
        <title>Draft genome sequence of Coprococcus comes (ATCC 27758).</title>
        <authorList>
            <person name="Sudarsanam P."/>
            <person name="Ley R."/>
            <person name="Guruge J."/>
            <person name="Turnbaugh P.J."/>
            <person name="Mahowald M."/>
            <person name="Liep D."/>
            <person name="Gordon J."/>
        </authorList>
    </citation>
    <scope>NUCLEOTIDE SEQUENCE [LARGE SCALE GENOMIC DNA]</scope>
    <source>
        <strain evidence="3 4">ATCC 27758</strain>
    </source>
</reference>
<dbReference type="Gene3D" id="3.30.70.100">
    <property type="match status" value="1"/>
</dbReference>
<dbReference type="Proteomes" id="UP000003793">
    <property type="component" value="Unassembled WGS sequence"/>
</dbReference>
<protein>
    <submittedName>
        <fullName evidence="3">Heavy metal-associated domain protein</fullName>
    </submittedName>
</protein>
<dbReference type="InterPro" id="IPR006121">
    <property type="entry name" value="HMA_dom"/>
</dbReference>
<dbReference type="HOGENOM" id="CLU_138400_0_0_9"/>